<evidence type="ECO:0000256" key="4">
    <source>
        <dbReference type="SAM" id="MobiDB-lite"/>
    </source>
</evidence>
<keyword evidence="3" id="KW-0326">Glycosidase</keyword>
<feature type="domain" description="Glycoside hydrolase family 3 N-terminal" evidence="5">
    <location>
        <begin position="35"/>
        <end position="312"/>
    </location>
</feature>
<evidence type="ECO:0000313" key="6">
    <source>
        <dbReference type="EMBL" id="MDT0304723.1"/>
    </source>
</evidence>
<feature type="compositionally biased region" description="Basic and acidic residues" evidence="4">
    <location>
        <begin position="94"/>
        <end position="107"/>
    </location>
</feature>
<dbReference type="InterPro" id="IPR017853">
    <property type="entry name" value="GH"/>
</dbReference>
<feature type="region of interest" description="Disordered" evidence="4">
    <location>
        <begin position="81"/>
        <end position="112"/>
    </location>
</feature>
<keyword evidence="2 6" id="KW-0378">Hydrolase</keyword>
<evidence type="ECO:0000259" key="5">
    <source>
        <dbReference type="Pfam" id="PF00933"/>
    </source>
</evidence>
<dbReference type="Proteomes" id="UP001183226">
    <property type="component" value="Unassembled WGS sequence"/>
</dbReference>
<dbReference type="RefSeq" id="WP_311547227.1">
    <property type="nucleotide sequence ID" value="NZ_JAVREK010000028.1"/>
</dbReference>
<dbReference type="SUPFAM" id="SSF51445">
    <property type="entry name" value="(Trans)glycosidases"/>
    <property type="match status" value="1"/>
</dbReference>
<accession>A0ABU2L060</accession>
<comment type="caution">
    <text evidence="6">The sequence shown here is derived from an EMBL/GenBank/DDBJ whole genome shotgun (WGS) entry which is preliminary data.</text>
</comment>
<dbReference type="Gene3D" id="3.20.20.300">
    <property type="entry name" value="Glycoside hydrolase, family 3, N-terminal domain"/>
    <property type="match status" value="1"/>
</dbReference>
<evidence type="ECO:0000256" key="1">
    <source>
        <dbReference type="ARBA" id="ARBA00005336"/>
    </source>
</evidence>
<evidence type="ECO:0000256" key="3">
    <source>
        <dbReference type="ARBA" id="ARBA00023295"/>
    </source>
</evidence>
<comment type="similarity">
    <text evidence="1">Belongs to the glycosyl hydrolase 3 family.</text>
</comment>
<protein>
    <submittedName>
        <fullName evidence="6">Glycoside hydrolase family 3 N-terminal domain-containing protein</fullName>
    </submittedName>
</protein>
<name>A0ABU2L060_9ACTN</name>
<dbReference type="Pfam" id="PF00933">
    <property type="entry name" value="Glyco_hydro_3"/>
    <property type="match status" value="1"/>
</dbReference>
<gene>
    <name evidence="6" type="ORF">RM446_21595</name>
</gene>
<evidence type="ECO:0000313" key="7">
    <source>
        <dbReference type="Proteomes" id="UP001183226"/>
    </source>
</evidence>
<proteinExistence type="inferred from homology"/>
<dbReference type="GO" id="GO:0016787">
    <property type="term" value="F:hydrolase activity"/>
    <property type="evidence" value="ECO:0007669"/>
    <property type="project" value="UniProtKB-KW"/>
</dbReference>
<evidence type="ECO:0000256" key="2">
    <source>
        <dbReference type="ARBA" id="ARBA00022801"/>
    </source>
</evidence>
<reference evidence="7" key="1">
    <citation type="submission" date="2023-07" db="EMBL/GenBank/DDBJ databases">
        <title>30 novel species of actinomycetes from the DSMZ collection.</title>
        <authorList>
            <person name="Nouioui I."/>
        </authorList>
    </citation>
    <scope>NUCLEOTIDE SEQUENCE [LARGE SCALE GENOMIC DNA]</scope>
    <source>
        <strain evidence="7">DSM 45055</strain>
    </source>
</reference>
<dbReference type="InterPro" id="IPR001764">
    <property type="entry name" value="Glyco_hydro_3_N"/>
</dbReference>
<dbReference type="PANTHER" id="PTHR30480">
    <property type="entry name" value="BETA-HEXOSAMINIDASE-RELATED"/>
    <property type="match status" value="1"/>
</dbReference>
<sequence length="361" mass="36166">MSAAGDPVLRRMAHTVLMPGFAGTAAPSWLARAVDEGVGAVLYFAHNLADDPARLSAELRSLRPDLLTASDEEGGRVSRLHAAGTSSNPCPHPGHGELGRGSPDRTRRAAAAMGRELAAAGIGAALAPVADLASDPRNTVIGDRSFGADPKPVAAHTAAFVEGLHAAGVAAAAKHFPGHGDTATDSHLGLPVVTADAATLRSRELVPFSAAVAAGTDMVMTGHLAVPALDTAPASVSARCYELLREGLGFEGVAVTDALDMRGLSAHTGAADRIQGVALGAAAALAAGADLLCLGNPAQDAGIAAGAVETGTAAHVADEALFTAARDAVLAALDRQSLPAGRLAEAAGRVERLLAQRTPPP</sequence>
<organism evidence="6 7">
    <name type="scientific">Streptomonospora wellingtoniae</name>
    <dbReference type="NCBI Taxonomy" id="3075544"/>
    <lineage>
        <taxon>Bacteria</taxon>
        <taxon>Bacillati</taxon>
        <taxon>Actinomycetota</taxon>
        <taxon>Actinomycetes</taxon>
        <taxon>Streptosporangiales</taxon>
        <taxon>Nocardiopsidaceae</taxon>
        <taxon>Streptomonospora</taxon>
    </lineage>
</organism>
<dbReference type="PANTHER" id="PTHR30480:SF16">
    <property type="entry name" value="GLYCOSIDE HYDROLASE FAMILY 3 DOMAIN PROTEIN"/>
    <property type="match status" value="1"/>
</dbReference>
<dbReference type="InterPro" id="IPR050226">
    <property type="entry name" value="NagZ_Beta-hexosaminidase"/>
</dbReference>
<dbReference type="EMBL" id="JAVREK010000028">
    <property type="protein sequence ID" value="MDT0304723.1"/>
    <property type="molecule type" value="Genomic_DNA"/>
</dbReference>
<dbReference type="InterPro" id="IPR036962">
    <property type="entry name" value="Glyco_hydro_3_N_sf"/>
</dbReference>
<keyword evidence="7" id="KW-1185">Reference proteome</keyword>